<name>A0ABW5FXW7_9PSEU</name>
<gene>
    <name evidence="1" type="ORF">ACFSXZ_14700</name>
</gene>
<evidence type="ECO:0000313" key="1">
    <source>
        <dbReference type="EMBL" id="MFD2417576.1"/>
    </source>
</evidence>
<organism evidence="1 2">
    <name type="scientific">Amycolatopsis pigmentata</name>
    <dbReference type="NCBI Taxonomy" id="450801"/>
    <lineage>
        <taxon>Bacteria</taxon>
        <taxon>Bacillati</taxon>
        <taxon>Actinomycetota</taxon>
        <taxon>Actinomycetes</taxon>
        <taxon>Pseudonocardiales</taxon>
        <taxon>Pseudonocardiaceae</taxon>
        <taxon>Amycolatopsis</taxon>
    </lineage>
</organism>
<comment type="caution">
    <text evidence="1">The sequence shown here is derived from an EMBL/GenBank/DDBJ whole genome shotgun (WGS) entry which is preliminary data.</text>
</comment>
<dbReference type="EMBL" id="JBHUKR010000007">
    <property type="protein sequence ID" value="MFD2417576.1"/>
    <property type="molecule type" value="Genomic_DNA"/>
</dbReference>
<dbReference type="RefSeq" id="WP_378265447.1">
    <property type="nucleotide sequence ID" value="NZ_JBHUKR010000007.1"/>
</dbReference>
<keyword evidence="2" id="KW-1185">Reference proteome</keyword>
<evidence type="ECO:0000313" key="2">
    <source>
        <dbReference type="Proteomes" id="UP001597417"/>
    </source>
</evidence>
<proteinExistence type="predicted"/>
<reference evidence="2" key="1">
    <citation type="journal article" date="2019" name="Int. J. Syst. Evol. Microbiol.">
        <title>The Global Catalogue of Microorganisms (GCM) 10K type strain sequencing project: providing services to taxonomists for standard genome sequencing and annotation.</title>
        <authorList>
            <consortium name="The Broad Institute Genomics Platform"/>
            <consortium name="The Broad Institute Genome Sequencing Center for Infectious Disease"/>
            <person name="Wu L."/>
            <person name="Ma J."/>
        </authorList>
    </citation>
    <scope>NUCLEOTIDE SEQUENCE [LARGE SCALE GENOMIC DNA]</scope>
    <source>
        <strain evidence="2">CGMCC 4.7645</strain>
    </source>
</reference>
<sequence length="265" mass="29290">MTTIFDLLEEATRPVLDAVPVRPSCSDIYAPDATDADVERLRYPMSRSPDPGDLVAEIEEHNAYMARLRGTPFVENGDLSDEAMRAFDVMLRGPVRVMVSGVYAGAAEPLDVRCYADEKVGVVWKFGQEAIAVRGGRFPEIFDVATGFLPAEPRGRAETIFLPADPDGVIPDSHRREAAQLRRFLRRRRRGTAVVDMLAFHNIFADYPDLALVVIDNALGRHVLGCWGTGMVLRPVGQGWLSWWMRECVAEVMTSGVGGTSEPNL</sequence>
<accession>A0ABW5FXW7</accession>
<protein>
    <submittedName>
        <fullName evidence="1">Uncharacterized protein</fullName>
    </submittedName>
</protein>
<dbReference type="Proteomes" id="UP001597417">
    <property type="component" value="Unassembled WGS sequence"/>
</dbReference>